<dbReference type="Proteomes" id="UP000254209">
    <property type="component" value="Unassembled WGS sequence"/>
</dbReference>
<name>A0A376BVN5_9NEIS</name>
<dbReference type="OrthoDB" id="10007155at2"/>
<accession>A0A376BVN5</accession>
<protein>
    <submittedName>
        <fullName evidence="1">Uncharacterized protein</fullName>
    </submittedName>
</protein>
<gene>
    <name evidence="1" type="ORF">NCTC10283_02435</name>
</gene>
<evidence type="ECO:0000313" key="2">
    <source>
        <dbReference type="Proteomes" id="UP000254209"/>
    </source>
</evidence>
<dbReference type="STRING" id="1120980.GCA_000745955_00238"/>
<proteinExistence type="predicted"/>
<keyword evidence="2" id="KW-1185">Reference proteome</keyword>
<dbReference type="RefSeq" id="WP_147293720.1">
    <property type="nucleotide sequence ID" value="NZ_CP091519.2"/>
</dbReference>
<evidence type="ECO:0000313" key="1">
    <source>
        <dbReference type="EMBL" id="SSY80873.1"/>
    </source>
</evidence>
<dbReference type="AlphaFoldDB" id="A0A376BVN5"/>
<sequence length="151" mass="17895">MMINKQIDMPSPFHDRRYWDTGMASVQWVNVAREVVCITTPNYTFYWRGRVDYTNFSEDYQYHGERLLPPKDDVLPTLKLHREPLHKPAQDIQQGDVLQSTGGMLAQVALAQPMRVYQEISTRSLRCGNHNHWQRWAFAHLFCLRFNSFHQ</sequence>
<organism evidence="1 2">
    <name type="scientific">Alysiella crassa</name>
    <dbReference type="NCBI Taxonomy" id="153491"/>
    <lineage>
        <taxon>Bacteria</taxon>
        <taxon>Pseudomonadati</taxon>
        <taxon>Pseudomonadota</taxon>
        <taxon>Betaproteobacteria</taxon>
        <taxon>Neisseriales</taxon>
        <taxon>Neisseriaceae</taxon>
        <taxon>Alysiella</taxon>
    </lineage>
</organism>
<dbReference type="EMBL" id="UFSO01000003">
    <property type="protein sequence ID" value="SSY80873.1"/>
    <property type="molecule type" value="Genomic_DNA"/>
</dbReference>
<reference evidence="1 2" key="1">
    <citation type="submission" date="2018-06" db="EMBL/GenBank/DDBJ databases">
        <authorList>
            <consortium name="Pathogen Informatics"/>
            <person name="Doyle S."/>
        </authorList>
    </citation>
    <scope>NUCLEOTIDE SEQUENCE [LARGE SCALE GENOMIC DNA]</scope>
    <source>
        <strain evidence="1 2">NCTC10283</strain>
    </source>
</reference>